<dbReference type="OrthoDB" id="34294at2"/>
<sequence length="139" mass="15682">MDAIDSKIITLLQKNARLSIVDISKEVCLSRPSVKERINKLVEQKIIQEFTIMVDQEKMGKPISYFIEVSQLMIPTKKFETILTTFPDIIEIHTITGTANYIVKGASKSTNEMNVLLSELIKYAKVNTSLILNSTYSIA</sequence>
<dbReference type="STRING" id="142588.SAMN04488559_12519"/>
<dbReference type="RefSeq" id="WP_092653996.1">
    <property type="nucleotide sequence ID" value="NZ_FOHA01000025.1"/>
</dbReference>
<dbReference type="AlphaFoldDB" id="A0A1H9UAE3"/>
<evidence type="ECO:0000256" key="3">
    <source>
        <dbReference type="ARBA" id="ARBA00023163"/>
    </source>
</evidence>
<dbReference type="InterPro" id="IPR036388">
    <property type="entry name" value="WH-like_DNA-bd_sf"/>
</dbReference>
<evidence type="ECO:0000259" key="4">
    <source>
        <dbReference type="PROSITE" id="PS50956"/>
    </source>
</evidence>
<dbReference type="Pfam" id="PF01037">
    <property type="entry name" value="AsnC_trans_reg"/>
    <property type="match status" value="1"/>
</dbReference>
<proteinExistence type="predicted"/>
<reference evidence="5 6" key="1">
    <citation type="submission" date="2016-10" db="EMBL/GenBank/DDBJ databases">
        <authorList>
            <person name="de Groot N.N."/>
        </authorList>
    </citation>
    <scope>NUCLEOTIDE SEQUENCE [LARGE SCALE GENOMIC DNA]</scope>
    <source>
        <strain evidence="5 6">DSM 13760</strain>
    </source>
</reference>
<dbReference type="GO" id="GO:0043565">
    <property type="term" value="F:sequence-specific DNA binding"/>
    <property type="evidence" value="ECO:0007669"/>
    <property type="project" value="InterPro"/>
</dbReference>
<dbReference type="Gene3D" id="1.10.10.10">
    <property type="entry name" value="Winged helix-like DNA-binding domain superfamily/Winged helix DNA-binding domain"/>
    <property type="match status" value="1"/>
</dbReference>
<gene>
    <name evidence="5" type="ORF">SAMN04488559_12519</name>
</gene>
<dbReference type="InterPro" id="IPR036390">
    <property type="entry name" value="WH_DNA-bd_sf"/>
</dbReference>
<dbReference type="PANTHER" id="PTHR30154">
    <property type="entry name" value="LEUCINE-RESPONSIVE REGULATORY PROTEIN"/>
    <property type="match status" value="1"/>
</dbReference>
<dbReference type="InterPro" id="IPR011008">
    <property type="entry name" value="Dimeric_a/b-barrel"/>
</dbReference>
<evidence type="ECO:0000313" key="6">
    <source>
        <dbReference type="Proteomes" id="UP000198948"/>
    </source>
</evidence>
<organism evidence="5 6">
    <name type="scientific">Isobaculum melis</name>
    <dbReference type="NCBI Taxonomy" id="142588"/>
    <lineage>
        <taxon>Bacteria</taxon>
        <taxon>Bacillati</taxon>
        <taxon>Bacillota</taxon>
        <taxon>Bacilli</taxon>
        <taxon>Lactobacillales</taxon>
        <taxon>Carnobacteriaceae</taxon>
        <taxon>Isobaculum</taxon>
    </lineage>
</organism>
<keyword evidence="1" id="KW-0805">Transcription regulation</keyword>
<dbReference type="InterPro" id="IPR000485">
    <property type="entry name" value="AsnC-type_HTH_dom"/>
</dbReference>
<name>A0A1H9UAE3_9LACT</name>
<keyword evidence="3" id="KW-0804">Transcription</keyword>
<dbReference type="EMBL" id="FOHA01000025">
    <property type="protein sequence ID" value="SES06435.1"/>
    <property type="molecule type" value="Genomic_DNA"/>
</dbReference>
<dbReference type="Gene3D" id="3.30.70.920">
    <property type="match status" value="1"/>
</dbReference>
<keyword evidence="6" id="KW-1185">Reference proteome</keyword>
<dbReference type="Pfam" id="PF13404">
    <property type="entry name" value="HTH_AsnC-type"/>
    <property type="match status" value="1"/>
</dbReference>
<dbReference type="InterPro" id="IPR019887">
    <property type="entry name" value="Tscrpt_reg_AsnC/Lrp_C"/>
</dbReference>
<dbReference type="GO" id="GO:0043200">
    <property type="term" value="P:response to amino acid"/>
    <property type="evidence" value="ECO:0007669"/>
    <property type="project" value="TreeGrafter"/>
</dbReference>
<protein>
    <submittedName>
        <fullName evidence="5">Lrp/AsnC family transcriptional regulator, leucine-responsive regulatory protein</fullName>
    </submittedName>
</protein>
<dbReference type="PANTHER" id="PTHR30154:SF53">
    <property type="entry name" value="HTH-TYPE TRANSCRIPTIONAL REGULATOR LRPC"/>
    <property type="match status" value="1"/>
</dbReference>
<dbReference type="Proteomes" id="UP000198948">
    <property type="component" value="Unassembled WGS sequence"/>
</dbReference>
<dbReference type="SUPFAM" id="SSF54909">
    <property type="entry name" value="Dimeric alpha+beta barrel"/>
    <property type="match status" value="1"/>
</dbReference>
<evidence type="ECO:0000256" key="1">
    <source>
        <dbReference type="ARBA" id="ARBA00023015"/>
    </source>
</evidence>
<dbReference type="PRINTS" id="PR00033">
    <property type="entry name" value="HTHASNC"/>
</dbReference>
<dbReference type="SMART" id="SM00344">
    <property type="entry name" value="HTH_ASNC"/>
    <property type="match status" value="1"/>
</dbReference>
<feature type="domain" description="HTH asnC-type" evidence="4">
    <location>
        <begin position="1"/>
        <end position="62"/>
    </location>
</feature>
<evidence type="ECO:0000256" key="2">
    <source>
        <dbReference type="ARBA" id="ARBA00023125"/>
    </source>
</evidence>
<keyword evidence="2" id="KW-0238">DNA-binding</keyword>
<dbReference type="PROSITE" id="PS50956">
    <property type="entry name" value="HTH_ASNC_2"/>
    <property type="match status" value="1"/>
</dbReference>
<accession>A0A1H9UAE3</accession>
<dbReference type="InterPro" id="IPR019888">
    <property type="entry name" value="Tscrpt_reg_AsnC-like"/>
</dbReference>
<evidence type="ECO:0000313" key="5">
    <source>
        <dbReference type="EMBL" id="SES06435.1"/>
    </source>
</evidence>
<dbReference type="GO" id="GO:0005829">
    <property type="term" value="C:cytosol"/>
    <property type="evidence" value="ECO:0007669"/>
    <property type="project" value="TreeGrafter"/>
</dbReference>
<dbReference type="SUPFAM" id="SSF46785">
    <property type="entry name" value="Winged helix' DNA-binding domain"/>
    <property type="match status" value="1"/>
</dbReference>